<reference evidence="1" key="1">
    <citation type="journal article" date="2010" name="J. Biol. Chem.">
        <title>Genome-wide Screening Reveals the Genetic Determinants of an Antibiotic Insecticide in Bacillus thuringiensis.</title>
        <authorList>
            <person name="Liu X.Y."/>
            <person name="Ruan L.F."/>
            <person name="Hu Z.F."/>
            <person name="Peng D.H."/>
            <person name="Cao S.Y."/>
            <person name="Yu Z.N."/>
            <person name="Liu Y."/>
            <person name="Zheng J.S."/>
            <person name="Sun M."/>
        </authorList>
    </citation>
    <scope>NUCLEOTIDE SEQUENCE</scope>
    <source>
        <strain evidence="1">CT-43</strain>
        <plasmid evidence="1">pBMB0558</plasmid>
    </source>
</reference>
<dbReference type="AlphaFoldDB" id="E7CGQ9"/>
<keyword evidence="1" id="KW-0808">Transferase</keyword>
<geneLocation type="plasmid" evidence="1">
    <name>pBMB0558</name>
</geneLocation>
<proteinExistence type="predicted"/>
<organism evidence="1">
    <name type="scientific">Bacillus thuringiensis serovar chinensis CT-43</name>
    <dbReference type="NCBI Taxonomy" id="541229"/>
    <lineage>
        <taxon>Bacteria</taxon>
        <taxon>Bacillati</taxon>
        <taxon>Bacillota</taxon>
        <taxon>Bacilli</taxon>
        <taxon>Bacillales</taxon>
        <taxon>Bacillaceae</taxon>
        <taxon>Bacillus</taxon>
        <taxon>Bacillus cereus group</taxon>
    </lineage>
</organism>
<dbReference type="GO" id="GO:0003964">
    <property type="term" value="F:RNA-directed DNA polymerase activity"/>
    <property type="evidence" value="ECO:0007669"/>
    <property type="project" value="UniProtKB-KW"/>
</dbReference>
<gene>
    <name evidence="1" type="ORF">pBMB0558_00680</name>
</gene>
<keyword evidence="1" id="KW-0695">RNA-directed DNA polymerase</keyword>
<dbReference type="EMBL" id="HM037272">
    <property type="protein sequence ID" value="ADU03198.1"/>
    <property type="molecule type" value="Genomic_DNA"/>
</dbReference>
<sequence>MQRKYDELYSNSLNGNNFYKLIDIIGSEENIRLAYRNIKTNKGE</sequence>
<protein>
    <submittedName>
        <fullName evidence="1">Group II intron reverse transcriptase/maturase</fullName>
    </submittedName>
</protein>
<accession>E7CGQ9</accession>
<keyword evidence="1" id="KW-0614">Plasmid</keyword>
<name>E7CGQ9_BACTU</name>
<keyword evidence="1" id="KW-0548">Nucleotidyltransferase</keyword>
<evidence type="ECO:0000313" key="1">
    <source>
        <dbReference type="EMBL" id="ADU03198.1"/>
    </source>
</evidence>